<evidence type="ECO:0000313" key="3">
    <source>
        <dbReference type="Proteomes" id="UP000199226"/>
    </source>
</evidence>
<dbReference type="STRING" id="990371.SAMN05421813_104108"/>
<sequence>MELRDSDMEWEKEAPTLAAIKRVNPFVVPSGYFESLSEDIHARVLIESARFESTEEFNIPDNYFEQLPSRIEERLAIENIQSLVPSLGFSVPESYFSELSERIQSKIAEQRPEKKRNIFNSWISYSAAACITLVLGTALYFNSTGYTIGRDLSEVPDQEIINYLQIHSTVGDNQYIIENLSVEGMQQVTSDVSSQEIEQYINSTTL</sequence>
<dbReference type="EMBL" id="FNHH01000004">
    <property type="protein sequence ID" value="SDL97434.1"/>
    <property type="molecule type" value="Genomic_DNA"/>
</dbReference>
<reference evidence="3" key="1">
    <citation type="submission" date="2016-10" db="EMBL/GenBank/DDBJ databases">
        <authorList>
            <person name="Varghese N."/>
            <person name="Submissions S."/>
        </authorList>
    </citation>
    <scope>NUCLEOTIDE SEQUENCE [LARGE SCALE GENOMIC DNA]</scope>
    <source>
        <strain evidence="3">DSM 24536</strain>
    </source>
</reference>
<evidence type="ECO:0000256" key="1">
    <source>
        <dbReference type="SAM" id="Phobius"/>
    </source>
</evidence>
<dbReference type="Proteomes" id="UP000199226">
    <property type="component" value="Unassembled WGS sequence"/>
</dbReference>
<name>A0A1G9PFE5_9SPHI</name>
<dbReference type="AlphaFoldDB" id="A0A1G9PFE5"/>
<keyword evidence="1" id="KW-0812">Transmembrane</keyword>
<organism evidence="2 3">
    <name type="scientific">Daejeonella rubra</name>
    <dbReference type="NCBI Taxonomy" id="990371"/>
    <lineage>
        <taxon>Bacteria</taxon>
        <taxon>Pseudomonadati</taxon>
        <taxon>Bacteroidota</taxon>
        <taxon>Sphingobacteriia</taxon>
        <taxon>Sphingobacteriales</taxon>
        <taxon>Sphingobacteriaceae</taxon>
        <taxon>Daejeonella</taxon>
    </lineage>
</organism>
<feature type="transmembrane region" description="Helical" evidence="1">
    <location>
        <begin position="122"/>
        <end position="141"/>
    </location>
</feature>
<dbReference type="OrthoDB" id="677448at2"/>
<evidence type="ECO:0000313" key="2">
    <source>
        <dbReference type="EMBL" id="SDL97434.1"/>
    </source>
</evidence>
<keyword evidence="1" id="KW-0472">Membrane</keyword>
<dbReference type="RefSeq" id="WP_090700762.1">
    <property type="nucleotide sequence ID" value="NZ_FNHH01000004.1"/>
</dbReference>
<protein>
    <submittedName>
        <fullName evidence="2">Uncharacterized protein</fullName>
    </submittedName>
</protein>
<proteinExistence type="predicted"/>
<keyword evidence="3" id="KW-1185">Reference proteome</keyword>
<gene>
    <name evidence="2" type="ORF">SAMN05421813_104108</name>
</gene>
<keyword evidence="1" id="KW-1133">Transmembrane helix</keyword>
<accession>A0A1G9PFE5</accession>